<accession>A0ABQ9HK92</accession>
<gene>
    <name evidence="2" type="ORF">PR048_016535</name>
</gene>
<keyword evidence="3" id="KW-1185">Reference proteome</keyword>
<comment type="caution">
    <text evidence="2">The sequence shown here is derived from an EMBL/GenBank/DDBJ whole genome shotgun (WGS) entry which is preliminary data.</text>
</comment>
<sequence>MRAGVSCRACNRQLKILLINQQLGREYPKQMIMRHGNPRSYSLISSNEDEEYGTCNGMLLEMQKNDFRAWLRPDLYSDSLLAAGVGCGGGVMSCGPGWRENPLVSDSGFMPRRLCSALPEVWAARGPPELKGGGNRRSWKTRRPVILFSTIPTYENQGVTEPGIESGSPWCRFLLPCGTTSAKSILTVPLTGIKLSSACNLPAPTQNCTRFGRVVQIPKRILDTVIGGGLCGSTRAKSISTSSVKNHSQILRLVVVLEKLTIKVHFQFGIGHSVVQMKACNFGFCDARFQSPVFAKFNKHLHVVGQGTVKLFEAAHLDVSFGFAGVAAPNLHSKLQAFLDEWEKVLYVQCPMTSTVLLLSEGRGHLSCKAGEKYPDQAKQTKFDTKNLPYHDFRRSPAERPTPYLFSSTSFQQQLYAWRREAQDNVAKSVSCRHFARCHIAPCPLSQELLISLDTYGQIRQDPKVIVSRLSVETRLRMACEIKSTDGMESSGQHKGGPEVGDFQCKAHYSPRRGTTLCEGHITHSLQHVRRLQNMVIEAKPCIHSTQHIAGAAGPRTDTQALHTTSPPHAQPDTIAPPSPRHNLHRGVAISSQLTPHKQEACCAAHFKSRLDGILPTPQPGVLTARWSQHVCDTGGPCSVMCLSSVLPGMSRQHRPGGGD</sequence>
<evidence type="ECO:0000256" key="1">
    <source>
        <dbReference type="SAM" id="MobiDB-lite"/>
    </source>
</evidence>
<reference evidence="2 3" key="1">
    <citation type="submission" date="2023-02" db="EMBL/GenBank/DDBJ databases">
        <title>LHISI_Scaffold_Assembly.</title>
        <authorList>
            <person name="Stuart O.P."/>
            <person name="Cleave R."/>
            <person name="Magrath M.J.L."/>
            <person name="Mikheyev A.S."/>
        </authorList>
    </citation>
    <scope>NUCLEOTIDE SEQUENCE [LARGE SCALE GENOMIC DNA]</scope>
    <source>
        <strain evidence="2">Daus_M_001</strain>
        <tissue evidence="2">Leg muscle</tissue>
    </source>
</reference>
<evidence type="ECO:0000313" key="2">
    <source>
        <dbReference type="EMBL" id="KAJ8884677.1"/>
    </source>
</evidence>
<proteinExistence type="predicted"/>
<dbReference type="Proteomes" id="UP001159363">
    <property type="component" value="Chromosome 4"/>
</dbReference>
<dbReference type="EMBL" id="JARBHB010000005">
    <property type="protein sequence ID" value="KAJ8884677.1"/>
    <property type="molecule type" value="Genomic_DNA"/>
</dbReference>
<organism evidence="2 3">
    <name type="scientific">Dryococelus australis</name>
    <dbReference type="NCBI Taxonomy" id="614101"/>
    <lineage>
        <taxon>Eukaryota</taxon>
        <taxon>Metazoa</taxon>
        <taxon>Ecdysozoa</taxon>
        <taxon>Arthropoda</taxon>
        <taxon>Hexapoda</taxon>
        <taxon>Insecta</taxon>
        <taxon>Pterygota</taxon>
        <taxon>Neoptera</taxon>
        <taxon>Polyneoptera</taxon>
        <taxon>Phasmatodea</taxon>
        <taxon>Verophasmatodea</taxon>
        <taxon>Anareolatae</taxon>
        <taxon>Phasmatidae</taxon>
        <taxon>Eurycanthinae</taxon>
        <taxon>Dryococelus</taxon>
    </lineage>
</organism>
<feature type="region of interest" description="Disordered" evidence="1">
    <location>
        <begin position="557"/>
        <end position="580"/>
    </location>
</feature>
<protein>
    <submittedName>
        <fullName evidence="2">Uncharacterized protein</fullName>
    </submittedName>
</protein>
<name>A0ABQ9HK92_9NEOP</name>
<evidence type="ECO:0000313" key="3">
    <source>
        <dbReference type="Proteomes" id="UP001159363"/>
    </source>
</evidence>
<feature type="compositionally biased region" description="Polar residues" evidence="1">
    <location>
        <begin position="557"/>
        <end position="568"/>
    </location>
</feature>